<evidence type="ECO:0008006" key="5">
    <source>
        <dbReference type="Google" id="ProtNLM"/>
    </source>
</evidence>
<dbReference type="RefSeq" id="WP_280102751.1">
    <property type="nucleotide sequence ID" value="NZ_CP122959.1"/>
</dbReference>
<dbReference type="EMBL" id="CP122959">
    <property type="protein sequence ID" value="WGI18844.1"/>
    <property type="molecule type" value="Genomic_DNA"/>
</dbReference>
<organism evidence="3 4">
    <name type="scientific">Latilactobacillus sakei</name>
    <name type="common">Lactobacillus sakei</name>
    <dbReference type="NCBI Taxonomy" id="1599"/>
    <lineage>
        <taxon>Bacteria</taxon>
        <taxon>Bacillati</taxon>
        <taxon>Bacillota</taxon>
        <taxon>Bacilli</taxon>
        <taxon>Lactobacillales</taxon>
        <taxon>Lactobacillaceae</taxon>
        <taxon>Latilactobacillus</taxon>
    </lineage>
</organism>
<evidence type="ECO:0000313" key="4">
    <source>
        <dbReference type="Proteomes" id="UP001179858"/>
    </source>
</evidence>
<evidence type="ECO:0000313" key="3">
    <source>
        <dbReference type="EMBL" id="WGI18844.1"/>
    </source>
</evidence>
<name>A0AAF0K3U3_LATSK</name>
<gene>
    <name evidence="3" type="ORF">QBD03_08825</name>
</gene>
<feature type="compositionally biased region" description="Low complexity" evidence="1">
    <location>
        <begin position="113"/>
        <end position="150"/>
    </location>
</feature>
<protein>
    <recommendedName>
        <fullName evidence="5">Cell surface protein</fullName>
    </recommendedName>
</protein>
<dbReference type="Proteomes" id="UP001179858">
    <property type="component" value="Chromosome"/>
</dbReference>
<evidence type="ECO:0000256" key="2">
    <source>
        <dbReference type="SAM" id="SignalP"/>
    </source>
</evidence>
<accession>A0AAF0K3U3</accession>
<reference evidence="3" key="1">
    <citation type="submission" date="2023-04" db="EMBL/GenBank/DDBJ databases">
        <title>Novel strain of Lactilactobacillus sakei and use thereof.</title>
        <authorList>
            <person name="Kim S.Y."/>
        </authorList>
    </citation>
    <scope>NUCLEOTIDE SEQUENCE</scope>
    <source>
        <strain evidence="3">HUP1</strain>
    </source>
</reference>
<keyword evidence="2" id="KW-0732">Signal</keyword>
<dbReference type="AlphaFoldDB" id="A0AAF0K3U3"/>
<proteinExistence type="predicted"/>
<feature type="signal peptide" evidence="2">
    <location>
        <begin position="1"/>
        <end position="19"/>
    </location>
</feature>
<feature type="region of interest" description="Disordered" evidence="1">
    <location>
        <begin position="113"/>
        <end position="160"/>
    </location>
</feature>
<evidence type="ECO:0000256" key="1">
    <source>
        <dbReference type="SAM" id="MobiDB-lite"/>
    </source>
</evidence>
<sequence>MTITSFTRFLAVASLSLFAGLTIQQQSVSAATSTVGVTFSGITPEMQAKAAEERAAEAEVNDAWLDMDFTDDSPVEVEETVNGQTQHYWEYADGTTSQTAPAETADTADVATTTQTAAQPTAEAVPAVSDQQTTPTTTTKQTATVTPVKKAQPKKEKFKPMPSVATIKQLTFDWASAQVMQPLEKMIAHAIKGL</sequence>
<feature type="chain" id="PRO_5042097076" description="Cell surface protein" evidence="2">
    <location>
        <begin position="20"/>
        <end position="194"/>
    </location>
</feature>